<organism evidence="2 3">
    <name type="scientific">Rhizoctonia solani 123E</name>
    <dbReference type="NCBI Taxonomy" id="1423351"/>
    <lineage>
        <taxon>Eukaryota</taxon>
        <taxon>Fungi</taxon>
        <taxon>Dikarya</taxon>
        <taxon>Basidiomycota</taxon>
        <taxon>Agaricomycotina</taxon>
        <taxon>Agaricomycetes</taxon>
        <taxon>Cantharellales</taxon>
        <taxon>Ceratobasidiaceae</taxon>
        <taxon>Rhizoctonia</taxon>
    </lineage>
</organism>
<accession>A0A074RJY3</accession>
<evidence type="ECO:0000313" key="2">
    <source>
        <dbReference type="EMBL" id="KEP45043.1"/>
    </source>
</evidence>
<gene>
    <name evidence="2" type="ORF">V565_325720</name>
</gene>
<evidence type="ECO:0000313" key="3">
    <source>
        <dbReference type="Proteomes" id="UP000027456"/>
    </source>
</evidence>
<dbReference type="EMBL" id="AZST01002326">
    <property type="protein sequence ID" value="KEP45043.1"/>
    <property type="molecule type" value="Genomic_DNA"/>
</dbReference>
<comment type="caution">
    <text evidence="2">The sequence shown here is derived from an EMBL/GenBank/DDBJ whole genome shotgun (WGS) entry which is preliminary data.</text>
</comment>
<feature type="region of interest" description="Disordered" evidence="1">
    <location>
        <begin position="1"/>
        <end position="77"/>
    </location>
</feature>
<reference evidence="2 3" key="1">
    <citation type="submission" date="2013-12" db="EMBL/GenBank/DDBJ databases">
        <authorList>
            <person name="Cubeta M."/>
            <person name="Pakala S."/>
            <person name="Fedorova N."/>
            <person name="Thomas E."/>
            <person name="Dean R."/>
            <person name="Jabaji S."/>
            <person name="Neate S."/>
            <person name="Toda T."/>
            <person name="Tavantzis S."/>
            <person name="Vilgalys R."/>
            <person name="Bharathan N."/>
            <person name="Pakala S."/>
            <person name="Losada L.S."/>
            <person name="Zafar N."/>
            <person name="Nierman W."/>
        </authorList>
    </citation>
    <scope>NUCLEOTIDE SEQUENCE [LARGE SCALE GENOMIC DNA]</scope>
    <source>
        <strain evidence="2 3">123E</strain>
    </source>
</reference>
<keyword evidence="3" id="KW-1185">Reference proteome</keyword>
<dbReference type="Proteomes" id="UP000027456">
    <property type="component" value="Unassembled WGS sequence"/>
</dbReference>
<sequence length="99" mass="11317">GKRRHEFTLEMVPRTRRSPRQRGSLANRVGTHSSTPLHSSFPRRLPSSRKPVQVQIGRKSREQETSRGTLGFRRRRHQVCASIPKPLSATLPRPLPGVY</sequence>
<protein>
    <submittedName>
        <fullName evidence="2">Uncharacterized protein</fullName>
    </submittedName>
</protein>
<name>A0A074RJY3_9AGAM</name>
<evidence type="ECO:0000256" key="1">
    <source>
        <dbReference type="SAM" id="MobiDB-lite"/>
    </source>
</evidence>
<feature type="non-terminal residue" evidence="2">
    <location>
        <position position="1"/>
    </location>
</feature>
<dbReference type="AlphaFoldDB" id="A0A074RJY3"/>
<proteinExistence type="predicted"/>
<dbReference type="HOGENOM" id="CLU_2326458_0_0_1"/>